<reference evidence="5" key="1">
    <citation type="submission" date="2022-11" db="EMBL/GenBank/DDBJ databases">
        <title>Centuries of genome instability and evolution in soft-shell clam transmissible cancer (bioRxiv).</title>
        <authorList>
            <person name="Hart S.F.M."/>
            <person name="Yonemitsu M.A."/>
            <person name="Giersch R.M."/>
            <person name="Beal B.F."/>
            <person name="Arriagada G."/>
            <person name="Davis B.W."/>
            <person name="Ostrander E.A."/>
            <person name="Goff S.P."/>
            <person name="Metzger M.J."/>
        </authorList>
    </citation>
    <scope>NUCLEOTIDE SEQUENCE</scope>
    <source>
        <strain evidence="5">MELC-2E11</strain>
        <tissue evidence="5">Siphon/mantle</tissue>
    </source>
</reference>
<feature type="domain" description="Copper type II ascorbate-dependent monooxygenase C-terminal" evidence="3">
    <location>
        <begin position="265"/>
        <end position="324"/>
    </location>
</feature>
<gene>
    <name evidence="5" type="ORF">MAR_031938</name>
</gene>
<dbReference type="SUPFAM" id="SSF49742">
    <property type="entry name" value="PHM/PNGase F"/>
    <property type="match status" value="2"/>
</dbReference>
<keyword evidence="6" id="KW-1185">Reference proteome</keyword>
<dbReference type="EMBL" id="CP111021">
    <property type="protein sequence ID" value="WAR17344.1"/>
    <property type="molecule type" value="Genomic_DNA"/>
</dbReference>
<dbReference type="InterPro" id="IPR057626">
    <property type="entry name" value="S-S_Temptin"/>
</dbReference>
<evidence type="ECO:0000313" key="5">
    <source>
        <dbReference type="EMBL" id="WAR17344.1"/>
    </source>
</evidence>
<dbReference type="PANTHER" id="PTHR10157:SF23">
    <property type="entry name" value="MOXD1 HOMOLOG 1"/>
    <property type="match status" value="1"/>
</dbReference>
<dbReference type="Gene3D" id="2.60.120.230">
    <property type="match status" value="1"/>
</dbReference>
<evidence type="ECO:0000256" key="2">
    <source>
        <dbReference type="SAM" id="SignalP"/>
    </source>
</evidence>
<keyword evidence="2" id="KW-0732">Signal</keyword>
<feature type="chain" id="PRO_5047076751" evidence="2">
    <location>
        <begin position="17"/>
        <end position="402"/>
    </location>
</feature>
<keyword evidence="1" id="KW-1015">Disulfide bond</keyword>
<evidence type="ECO:0000256" key="1">
    <source>
        <dbReference type="ARBA" id="ARBA00023157"/>
    </source>
</evidence>
<dbReference type="Gene3D" id="2.60.120.310">
    <property type="entry name" value="Copper type II, ascorbate-dependent monooxygenase, N-terminal domain"/>
    <property type="match status" value="1"/>
</dbReference>
<accession>A0ABY7F981</accession>
<dbReference type="PANTHER" id="PTHR10157">
    <property type="entry name" value="DOPAMINE BETA HYDROXYLASE RELATED"/>
    <property type="match status" value="1"/>
</dbReference>
<dbReference type="InterPro" id="IPR014784">
    <property type="entry name" value="Cu2_ascorb_mOase-like_C"/>
</dbReference>
<proteinExistence type="predicted"/>
<evidence type="ECO:0000259" key="3">
    <source>
        <dbReference type="Pfam" id="PF03712"/>
    </source>
</evidence>
<dbReference type="InterPro" id="IPR036939">
    <property type="entry name" value="Cu2_ascorb_mOase_N_sf"/>
</dbReference>
<dbReference type="Proteomes" id="UP001164746">
    <property type="component" value="Chromosome 10"/>
</dbReference>
<protein>
    <submittedName>
        <fullName evidence="5">TEMPT-like protein</fullName>
    </submittedName>
</protein>
<dbReference type="InterPro" id="IPR024548">
    <property type="entry name" value="Cu2_monoox_C"/>
</dbReference>
<dbReference type="InterPro" id="IPR000945">
    <property type="entry name" value="DBH-like"/>
</dbReference>
<evidence type="ECO:0000313" key="6">
    <source>
        <dbReference type="Proteomes" id="UP001164746"/>
    </source>
</evidence>
<dbReference type="Pfam" id="PF24784">
    <property type="entry name" value="Temptin_C"/>
    <property type="match status" value="1"/>
</dbReference>
<sequence>MFFYLIVAYCACAVSGYEYFRDRIPNGHSVPHPCDSTQMWNGVGHETQEGGTPRNSFGLDWKANGASWGETICKMDSDGDGRTNGEELGDPGCTWTIGGTPSNTASSHPDVFNISISFAPNTTVPAQETTYMCQVFDLPEVATSGAYHLIAAVPNIVNPAIGCDDIIAIWAVGSTGLCLPDEIGFAVGVGGYTQVSFEIHWDNQLLLDSYVDNSGFTLFLTPNRRANNAGIFMIGQNALQIPPQQQAYSVSGRCSGSCADTIYADNHTEIKIAGAFDEAVTVSRRHELNVTCTFNTMSRTEVTYSGESTTEEMCYTFLLYYPKEALTERSRRQELLEYADKSGDVNTAVLIYGLFTRLESCKTEIANDRCRANWDKPDVSVAVSTYVTSVAAILTVAVAHFV</sequence>
<feature type="domain" description="Temptin Cys/Cys disulfide" evidence="4">
    <location>
        <begin position="15"/>
        <end position="110"/>
    </location>
</feature>
<name>A0ABY7F981_MYAAR</name>
<dbReference type="Pfam" id="PF03712">
    <property type="entry name" value="Cu2_monoox_C"/>
    <property type="match status" value="1"/>
</dbReference>
<feature type="signal peptide" evidence="2">
    <location>
        <begin position="1"/>
        <end position="16"/>
    </location>
</feature>
<dbReference type="InterPro" id="IPR008977">
    <property type="entry name" value="PHM/PNGase_F_dom_sf"/>
</dbReference>
<organism evidence="5 6">
    <name type="scientific">Mya arenaria</name>
    <name type="common">Soft-shell clam</name>
    <dbReference type="NCBI Taxonomy" id="6604"/>
    <lineage>
        <taxon>Eukaryota</taxon>
        <taxon>Metazoa</taxon>
        <taxon>Spiralia</taxon>
        <taxon>Lophotrochozoa</taxon>
        <taxon>Mollusca</taxon>
        <taxon>Bivalvia</taxon>
        <taxon>Autobranchia</taxon>
        <taxon>Heteroconchia</taxon>
        <taxon>Euheterodonta</taxon>
        <taxon>Imparidentia</taxon>
        <taxon>Neoheterodontei</taxon>
        <taxon>Myida</taxon>
        <taxon>Myoidea</taxon>
        <taxon>Myidae</taxon>
        <taxon>Mya</taxon>
    </lineage>
</organism>
<evidence type="ECO:0000259" key="4">
    <source>
        <dbReference type="Pfam" id="PF24784"/>
    </source>
</evidence>